<reference evidence="1 2" key="1">
    <citation type="submission" date="2013-11" db="EMBL/GenBank/DDBJ databases">
        <title>Metagenomic analysis of a methanogenic consortium involved in long chain n-alkane degradation.</title>
        <authorList>
            <person name="Davidova I.A."/>
            <person name="Callaghan A.V."/>
            <person name="Wawrik B."/>
            <person name="Pruitt S."/>
            <person name="Marks C."/>
            <person name="Duncan K.E."/>
            <person name="Suflita J.M."/>
        </authorList>
    </citation>
    <scope>NUCLEOTIDE SEQUENCE [LARGE SCALE GENOMIC DNA]</scope>
    <source>
        <strain evidence="1 2">SPR</strain>
    </source>
</reference>
<evidence type="ECO:0000313" key="2">
    <source>
        <dbReference type="Proteomes" id="UP000032233"/>
    </source>
</evidence>
<dbReference type="EMBL" id="AZAC01000003">
    <property type="protein sequence ID" value="KIX15458.1"/>
    <property type="molecule type" value="Genomic_DNA"/>
</dbReference>
<comment type="caution">
    <text evidence="1">The sequence shown here is derived from an EMBL/GenBank/DDBJ whole genome shotgun (WGS) entry which is preliminary data.</text>
</comment>
<dbReference type="Proteomes" id="UP000032233">
    <property type="component" value="Unassembled WGS sequence"/>
</dbReference>
<name>A0A0D2HYW4_9BACT</name>
<evidence type="ECO:0000313" key="1">
    <source>
        <dbReference type="EMBL" id="KIX15458.1"/>
    </source>
</evidence>
<gene>
    <name evidence="1" type="ORF">X474_04120</name>
</gene>
<organism evidence="1 2">
    <name type="scientific">Dethiosulfatarculus sandiegensis</name>
    <dbReference type="NCBI Taxonomy" id="1429043"/>
    <lineage>
        <taxon>Bacteria</taxon>
        <taxon>Pseudomonadati</taxon>
        <taxon>Thermodesulfobacteriota</taxon>
        <taxon>Desulfarculia</taxon>
        <taxon>Desulfarculales</taxon>
        <taxon>Desulfarculaceae</taxon>
        <taxon>Dethiosulfatarculus</taxon>
    </lineage>
</organism>
<keyword evidence="2" id="KW-1185">Reference proteome</keyword>
<proteinExistence type="predicted"/>
<protein>
    <submittedName>
        <fullName evidence="1">Uncharacterized protein</fullName>
    </submittedName>
</protein>
<dbReference type="InParanoid" id="A0A0D2HYW4"/>
<sequence length="50" mass="5858">MRHLQVSPKLIQECVIQKAIPLLLIKILGQYIQYKVLPPKKNKKTFKISK</sequence>
<dbReference type="AlphaFoldDB" id="A0A0D2HYW4"/>
<accession>A0A0D2HYW4</accession>